<dbReference type="AlphaFoldDB" id="A0A0H5R890"/>
<proteinExistence type="predicted"/>
<dbReference type="CDD" id="cd01651">
    <property type="entry name" value="RT_G2_intron"/>
    <property type="match status" value="1"/>
</dbReference>
<organism evidence="2">
    <name type="scientific">Spongospora subterranea</name>
    <dbReference type="NCBI Taxonomy" id="70186"/>
    <lineage>
        <taxon>Eukaryota</taxon>
        <taxon>Sar</taxon>
        <taxon>Rhizaria</taxon>
        <taxon>Endomyxa</taxon>
        <taxon>Phytomyxea</taxon>
        <taxon>Plasmodiophorida</taxon>
        <taxon>Plasmodiophoridae</taxon>
        <taxon>Spongospora</taxon>
    </lineage>
</organism>
<dbReference type="InterPro" id="IPR024937">
    <property type="entry name" value="Domain_X"/>
</dbReference>
<dbReference type="InterPro" id="IPR043502">
    <property type="entry name" value="DNA/RNA_pol_sf"/>
</dbReference>
<reference evidence="2" key="1">
    <citation type="submission" date="2015-04" db="EMBL/GenBank/DDBJ databases">
        <title>The genome sequence of the plant pathogenic Rhizarian Plasmodiophora brassicae reveals insights in its biotrophic life cycle and the origin of chitin synthesis.</title>
        <authorList>
            <person name="Schwelm A."/>
            <person name="Fogelqvist J."/>
            <person name="Knaust A."/>
            <person name="Julke S."/>
            <person name="Lilja T."/>
            <person name="Dhandapani V."/>
            <person name="Bonilla-Rosso G."/>
            <person name="Karlsson M."/>
            <person name="Shevchenko A."/>
            <person name="Choi S.R."/>
            <person name="Kim H.G."/>
            <person name="Park J.Y."/>
            <person name="Lim Y.P."/>
            <person name="Ludwig-Muller J."/>
            <person name="Dixelius C."/>
        </authorList>
    </citation>
    <scope>NUCLEOTIDE SEQUENCE</scope>
    <source>
        <tissue evidence="2">Potato root galls</tissue>
    </source>
</reference>
<evidence type="ECO:0000259" key="1">
    <source>
        <dbReference type="Pfam" id="PF01348"/>
    </source>
</evidence>
<name>A0A0H5R890_9EUKA</name>
<evidence type="ECO:0000313" key="2">
    <source>
        <dbReference type="EMBL" id="CRZ10348.1"/>
    </source>
</evidence>
<protein>
    <recommendedName>
        <fullName evidence="1">Domain X domain-containing protein</fullName>
    </recommendedName>
</protein>
<dbReference type="GO" id="GO:0090615">
    <property type="term" value="P:mitochondrial mRNA processing"/>
    <property type="evidence" value="ECO:0007669"/>
    <property type="project" value="TreeGrafter"/>
</dbReference>
<dbReference type="PANTHER" id="PTHR33642">
    <property type="entry name" value="COX1/OXI3 INTRON 1 PROTEIN-RELATED"/>
    <property type="match status" value="1"/>
</dbReference>
<dbReference type="Pfam" id="PF01348">
    <property type="entry name" value="Intron_maturas2"/>
    <property type="match status" value="1"/>
</dbReference>
<accession>A0A0H5R890</accession>
<dbReference type="GO" id="GO:0003964">
    <property type="term" value="F:RNA-directed DNA polymerase activity"/>
    <property type="evidence" value="ECO:0007669"/>
    <property type="project" value="TreeGrafter"/>
</dbReference>
<feature type="domain" description="Domain X" evidence="1">
    <location>
        <begin position="523"/>
        <end position="621"/>
    </location>
</feature>
<dbReference type="GO" id="GO:0005739">
    <property type="term" value="C:mitochondrion"/>
    <property type="evidence" value="ECO:0007669"/>
    <property type="project" value="TreeGrafter"/>
</dbReference>
<dbReference type="PANTHER" id="PTHR33642:SF4">
    <property type="entry name" value="COX1_OXI3 INTRON 1 PROTEIN-RELATED"/>
    <property type="match status" value="1"/>
</dbReference>
<dbReference type="EMBL" id="HACM01009906">
    <property type="protein sequence ID" value="CRZ10348.1"/>
    <property type="molecule type" value="Transcribed_RNA"/>
</dbReference>
<dbReference type="SUPFAM" id="SSF56672">
    <property type="entry name" value="DNA/RNA polymerases"/>
    <property type="match status" value="1"/>
</dbReference>
<dbReference type="GO" id="GO:0006315">
    <property type="term" value="P:homing of group II introns"/>
    <property type="evidence" value="ECO:0007669"/>
    <property type="project" value="TreeGrafter"/>
</dbReference>
<sequence>MNYNIVHLSPDRLRYGFACPTCIWVHSSQTSFANRLYSTASLNPRARTMQFLHISKTSHAWSRKASQNVSSLAAFSDALPKFGNSFVVPDRNRSLASSEISSMRFSDTLPDLPSSEAGANLMPFLWPEYSGNNYQQKVPGEHRGSVTTLSEEVPSSESSRGLYHRLLNRDIFHSSLIRLQNAPNSMITHVEPGLLNNFIDDLVEQLRLGTFAFLPKRNRRARTKCPIGAKKKERDRRPPVDVIVPPIFRDQLVLQAMTTLLETVYEPKFSPNSHGYRSTASGLSRQSALKQIRDSFGISSWFIDGKLTYCIDDLDHGFLFEILRKEVKDARFIALIQNAVKAGLLEFRRYGRISLCETPMGTNPLSPLLANICLNELDMFVHILKKDYDKGSRPGLNPKFRLWRAHIDRLRRNPLSDPKEIRSASVKLREMSFVDEMDPNFRRLFYVRHADRILIGLRGPKADAIAFENHVKHFLSKVLGLPADPKIVSVRHARSEGVEFLGTDLYKISIRSPTMNSTRRILRLMAPKKSIKMKLINTGFIQGEKSKPYYYWSKYSLERIVWLYSAVFKRILRHYSFVANTSALGTYFHWIIRGSCAKLLAAKLKLSSQRKIFTRFGKFLSVDKNFPLARFYRPQSFARADRDSAFLEGEIDYAVSVDGRRVGFIDESVLCANCQLCGASEKGQIHLHSVISFATDLDAQFRHLVRRENNIPKPTRWNQIALCPDCSLKYCRKSRRAERRDSWIDTANIE</sequence>